<sequence length="353" mass="39708">MDNQPLISIVIDNYNYAQFLRQAIDSALNQDRQDVEVIVVDDGSTDDSAAVIAEYGDRIHAIFQPNGKQAAALNTGFSASKGDIILFLDADDYLLPDAVNQIVEAFESGVGKVHFRLQVVDGSSQSLDYSIPSAGMELSSGEVWRKLLETSSYVSAPMSGNAYRRKTLIPVFPIPDAYRTTADDYLMMSTPFYAGKLASINDPMGAYRVHSDNQWALTTVSGSRFRRFVTHDLQNFELLQQRAKEKDLEVPDDLERRSMGRIWSRLASLRLEPQEHPVPSDSAFQLMLWGLQALWQFSSHNFPKRIIYSVLFAWVSLMPVPLAKQGLTWLYAPHLRPKVVDKTLTRLRTLVSS</sequence>
<proteinExistence type="predicted"/>
<gene>
    <name evidence="2" type="primary">hyaD_2</name>
    <name evidence="2" type="ORF">C1752_02321</name>
</gene>
<evidence type="ECO:0000313" key="2">
    <source>
        <dbReference type="EMBL" id="PZD73215.1"/>
    </source>
</evidence>
<dbReference type="RefSeq" id="WP_110986279.1">
    <property type="nucleotide sequence ID" value="NZ_CAWNWM010000006.1"/>
</dbReference>
<dbReference type="Gene3D" id="3.90.550.10">
    <property type="entry name" value="Spore Coat Polysaccharide Biosynthesis Protein SpsA, Chain A"/>
    <property type="match status" value="1"/>
</dbReference>
<keyword evidence="2" id="KW-0808">Transferase</keyword>
<feature type="domain" description="Glycosyltransferase 2-like" evidence="1">
    <location>
        <begin position="8"/>
        <end position="110"/>
    </location>
</feature>
<dbReference type="GO" id="GO:0050501">
    <property type="term" value="F:hyaluronan synthase activity"/>
    <property type="evidence" value="ECO:0007669"/>
    <property type="project" value="UniProtKB-EC"/>
</dbReference>
<dbReference type="EC" id="2.4.1.212" evidence="2"/>
<accession>A0A2W1JP58</accession>
<name>A0A2W1JP58_9CYAN</name>
<organism evidence="2 3">
    <name type="scientific">Acaryochloris thomasi RCC1774</name>
    <dbReference type="NCBI Taxonomy" id="1764569"/>
    <lineage>
        <taxon>Bacteria</taxon>
        <taxon>Bacillati</taxon>
        <taxon>Cyanobacteriota</taxon>
        <taxon>Cyanophyceae</taxon>
        <taxon>Acaryochloridales</taxon>
        <taxon>Acaryochloridaceae</taxon>
        <taxon>Acaryochloris</taxon>
        <taxon>Acaryochloris thomasi</taxon>
    </lineage>
</organism>
<keyword evidence="3" id="KW-1185">Reference proteome</keyword>
<dbReference type="PANTHER" id="PTHR22916">
    <property type="entry name" value="GLYCOSYLTRANSFERASE"/>
    <property type="match status" value="1"/>
</dbReference>
<reference evidence="2 3" key="1">
    <citation type="journal article" date="2018" name="Sci. Rep.">
        <title>A novel species of the marine cyanobacterium Acaryochloris with a unique pigment content and lifestyle.</title>
        <authorList>
            <person name="Partensky F."/>
            <person name="Six C."/>
            <person name="Ratin M."/>
            <person name="Garczarek L."/>
            <person name="Vaulot D."/>
            <person name="Probert I."/>
            <person name="Calteau A."/>
            <person name="Gourvil P."/>
            <person name="Marie D."/>
            <person name="Grebert T."/>
            <person name="Bouchier C."/>
            <person name="Le Panse S."/>
            <person name="Gachenot M."/>
            <person name="Rodriguez F."/>
            <person name="Garrido J.L."/>
        </authorList>
    </citation>
    <scope>NUCLEOTIDE SEQUENCE [LARGE SCALE GENOMIC DNA]</scope>
    <source>
        <strain evidence="2 3">RCC1774</strain>
    </source>
</reference>
<evidence type="ECO:0000313" key="3">
    <source>
        <dbReference type="Proteomes" id="UP000248857"/>
    </source>
</evidence>
<dbReference type="CDD" id="cd00761">
    <property type="entry name" value="Glyco_tranf_GTA_type"/>
    <property type="match status" value="1"/>
</dbReference>
<evidence type="ECO:0000259" key="1">
    <source>
        <dbReference type="Pfam" id="PF00535"/>
    </source>
</evidence>
<dbReference type="InterPro" id="IPR029044">
    <property type="entry name" value="Nucleotide-diphossugar_trans"/>
</dbReference>
<keyword evidence="2" id="KW-0328">Glycosyltransferase</keyword>
<dbReference type="SUPFAM" id="SSF53448">
    <property type="entry name" value="Nucleotide-diphospho-sugar transferases"/>
    <property type="match status" value="1"/>
</dbReference>
<dbReference type="OrthoDB" id="450387at2"/>
<dbReference type="Pfam" id="PF00535">
    <property type="entry name" value="Glycos_transf_2"/>
    <property type="match status" value="1"/>
</dbReference>
<dbReference type="Proteomes" id="UP000248857">
    <property type="component" value="Unassembled WGS sequence"/>
</dbReference>
<protein>
    <submittedName>
        <fullName evidence="2">Hyaluronan synthase</fullName>
        <ecNumber evidence="2">2.4.1.212</ecNumber>
    </submittedName>
</protein>
<comment type="caution">
    <text evidence="2">The sequence shown here is derived from an EMBL/GenBank/DDBJ whole genome shotgun (WGS) entry which is preliminary data.</text>
</comment>
<dbReference type="AlphaFoldDB" id="A0A2W1JP58"/>
<dbReference type="PANTHER" id="PTHR22916:SF3">
    <property type="entry name" value="UDP-GLCNAC:BETAGAL BETA-1,3-N-ACETYLGLUCOSAMINYLTRANSFERASE-LIKE PROTEIN 1"/>
    <property type="match status" value="1"/>
</dbReference>
<dbReference type="EMBL" id="PQWO01000006">
    <property type="protein sequence ID" value="PZD73215.1"/>
    <property type="molecule type" value="Genomic_DNA"/>
</dbReference>
<dbReference type="InterPro" id="IPR001173">
    <property type="entry name" value="Glyco_trans_2-like"/>
</dbReference>